<comment type="caution">
    <text evidence="1">The sequence shown here is derived from an EMBL/GenBank/DDBJ whole genome shotgun (WGS) entry which is preliminary data.</text>
</comment>
<dbReference type="Proteomes" id="UP000570474">
    <property type="component" value="Unassembled WGS sequence"/>
</dbReference>
<organism evidence="1 2">
    <name type="scientific">Chitinophaga varians</name>
    <dbReference type="NCBI Taxonomy" id="2202339"/>
    <lineage>
        <taxon>Bacteria</taxon>
        <taxon>Pseudomonadati</taxon>
        <taxon>Bacteroidota</taxon>
        <taxon>Chitinophagia</taxon>
        <taxon>Chitinophagales</taxon>
        <taxon>Chitinophagaceae</taxon>
        <taxon>Chitinophaga</taxon>
    </lineage>
</organism>
<evidence type="ECO:0000313" key="1">
    <source>
        <dbReference type="EMBL" id="NLR66834.1"/>
    </source>
</evidence>
<name>A0A847RXW2_9BACT</name>
<keyword evidence="2" id="KW-1185">Reference proteome</keyword>
<gene>
    <name evidence="1" type="ORF">HGH92_21175</name>
</gene>
<evidence type="ECO:0000313" key="2">
    <source>
        <dbReference type="Proteomes" id="UP000570474"/>
    </source>
</evidence>
<dbReference type="RefSeq" id="WP_168872737.1">
    <property type="nucleotide sequence ID" value="NZ_JABAIA010000002.1"/>
</dbReference>
<proteinExistence type="predicted"/>
<reference evidence="1 2" key="1">
    <citation type="submission" date="2020-04" db="EMBL/GenBank/DDBJ databases">
        <authorList>
            <person name="Yin C."/>
        </authorList>
    </citation>
    <scope>NUCLEOTIDE SEQUENCE [LARGE SCALE GENOMIC DNA]</scope>
    <source>
        <strain evidence="1 2">Ae27</strain>
    </source>
</reference>
<accession>A0A847RXW2</accession>
<sequence length="209" mass="23848">MNKEQFSIGDVVDCPLHVDAGVMFVRDINAEKDELLLADAPEGGRTVWIHFKDVTGVPLTPRVLQLAGFKPIAGKKGLYGAGNGLRLQRLGNGYYVEDVYDDQSEPLVMEELHELQHYYSLLLDQPLRINGIHRPMPLAELCPDHSTTHYYWFTYQRSDGRFVEDVSSQHPLTTVSALRLLEDSGIVLLNWQLISYDQYLSFDKPWTVR</sequence>
<dbReference type="EMBL" id="JABAIA010000002">
    <property type="protein sequence ID" value="NLR66834.1"/>
    <property type="molecule type" value="Genomic_DNA"/>
</dbReference>
<protein>
    <submittedName>
        <fullName evidence="1">Uncharacterized protein</fullName>
    </submittedName>
</protein>
<dbReference type="AlphaFoldDB" id="A0A847RXW2"/>